<evidence type="ECO:0000313" key="2">
    <source>
        <dbReference type="EMBL" id="RPA87501.1"/>
    </source>
</evidence>
<keyword evidence="3" id="KW-1185">Reference proteome</keyword>
<protein>
    <submittedName>
        <fullName evidence="2">Uncharacterized protein</fullName>
    </submittedName>
</protein>
<feature type="region of interest" description="Disordered" evidence="1">
    <location>
        <begin position="96"/>
        <end position="157"/>
    </location>
</feature>
<dbReference type="Proteomes" id="UP000275078">
    <property type="component" value="Unassembled WGS sequence"/>
</dbReference>
<dbReference type="AlphaFoldDB" id="A0A3N4ITB5"/>
<feature type="compositionally biased region" description="Polar residues" evidence="1">
    <location>
        <begin position="35"/>
        <end position="45"/>
    </location>
</feature>
<feature type="compositionally biased region" description="Basic and acidic residues" evidence="1">
    <location>
        <begin position="8"/>
        <end position="18"/>
    </location>
</feature>
<feature type="compositionally biased region" description="Basic and acidic residues" evidence="1">
    <location>
        <begin position="138"/>
        <end position="150"/>
    </location>
</feature>
<evidence type="ECO:0000256" key="1">
    <source>
        <dbReference type="SAM" id="MobiDB-lite"/>
    </source>
</evidence>
<gene>
    <name evidence="2" type="ORF">BJ508DRAFT_410268</name>
</gene>
<feature type="region of interest" description="Disordered" evidence="1">
    <location>
        <begin position="1"/>
        <end position="82"/>
    </location>
</feature>
<proteinExistence type="predicted"/>
<feature type="compositionally biased region" description="Basic and acidic residues" evidence="1">
    <location>
        <begin position="115"/>
        <end position="128"/>
    </location>
</feature>
<evidence type="ECO:0000313" key="3">
    <source>
        <dbReference type="Proteomes" id="UP000275078"/>
    </source>
</evidence>
<organism evidence="2 3">
    <name type="scientific">Ascobolus immersus RN42</name>
    <dbReference type="NCBI Taxonomy" id="1160509"/>
    <lineage>
        <taxon>Eukaryota</taxon>
        <taxon>Fungi</taxon>
        <taxon>Dikarya</taxon>
        <taxon>Ascomycota</taxon>
        <taxon>Pezizomycotina</taxon>
        <taxon>Pezizomycetes</taxon>
        <taxon>Pezizales</taxon>
        <taxon>Ascobolaceae</taxon>
        <taxon>Ascobolus</taxon>
    </lineage>
</organism>
<accession>A0A3N4ITB5</accession>
<name>A0A3N4ITB5_ASCIM</name>
<reference evidence="2 3" key="1">
    <citation type="journal article" date="2018" name="Nat. Ecol. Evol.">
        <title>Pezizomycetes genomes reveal the molecular basis of ectomycorrhizal truffle lifestyle.</title>
        <authorList>
            <person name="Murat C."/>
            <person name="Payen T."/>
            <person name="Noel B."/>
            <person name="Kuo A."/>
            <person name="Morin E."/>
            <person name="Chen J."/>
            <person name="Kohler A."/>
            <person name="Krizsan K."/>
            <person name="Balestrini R."/>
            <person name="Da Silva C."/>
            <person name="Montanini B."/>
            <person name="Hainaut M."/>
            <person name="Levati E."/>
            <person name="Barry K.W."/>
            <person name="Belfiori B."/>
            <person name="Cichocki N."/>
            <person name="Clum A."/>
            <person name="Dockter R.B."/>
            <person name="Fauchery L."/>
            <person name="Guy J."/>
            <person name="Iotti M."/>
            <person name="Le Tacon F."/>
            <person name="Lindquist E.A."/>
            <person name="Lipzen A."/>
            <person name="Malagnac F."/>
            <person name="Mello A."/>
            <person name="Molinier V."/>
            <person name="Miyauchi S."/>
            <person name="Poulain J."/>
            <person name="Riccioni C."/>
            <person name="Rubini A."/>
            <person name="Sitrit Y."/>
            <person name="Splivallo R."/>
            <person name="Traeger S."/>
            <person name="Wang M."/>
            <person name="Zifcakova L."/>
            <person name="Wipf D."/>
            <person name="Zambonelli A."/>
            <person name="Paolocci F."/>
            <person name="Nowrousian M."/>
            <person name="Ottonello S."/>
            <person name="Baldrian P."/>
            <person name="Spatafora J.W."/>
            <person name="Henrissat B."/>
            <person name="Nagy L.G."/>
            <person name="Aury J.M."/>
            <person name="Wincker P."/>
            <person name="Grigoriev I.V."/>
            <person name="Bonfante P."/>
            <person name="Martin F.M."/>
        </authorList>
    </citation>
    <scope>NUCLEOTIDE SEQUENCE [LARGE SCALE GENOMIC DNA]</scope>
    <source>
        <strain evidence="2 3">RN42</strain>
    </source>
</reference>
<dbReference type="OrthoDB" id="4357148at2759"/>
<dbReference type="EMBL" id="ML119646">
    <property type="protein sequence ID" value="RPA87501.1"/>
    <property type="molecule type" value="Genomic_DNA"/>
</dbReference>
<sequence>MAPSARSHTSESRIKEMADSAPDEEVDLRSPRLPQENSYVDTSASAPADPARDINTTVADDDPDVHTHYGHMSLAGDPSSDEQLEYDERTAINTDNIIGPRTRSQDPNSDVGKVSLKEVGQHEGFREGEDNDAIEAAFSREEPLSDRTDRINYGGSK</sequence>